<evidence type="ECO:0000256" key="1">
    <source>
        <dbReference type="SAM" id="Phobius"/>
    </source>
</evidence>
<keyword evidence="3" id="KW-1185">Reference proteome</keyword>
<keyword evidence="1" id="KW-0472">Membrane</keyword>
<organism evidence="2 3">
    <name type="scientific">Streptomyces liliiviolaceus</name>
    <dbReference type="NCBI Taxonomy" id="2823109"/>
    <lineage>
        <taxon>Bacteria</taxon>
        <taxon>Bacillati</taxon>
        <taxon>Actinomycetota</taxon>
        <taxon>Actinomycetes</taxon>
        <taxon>Kitasatosporales</taxon>
        <taxon>Streptomycetaceae</taxon>
        <taxon>Streptomyces</taxon>
    </lineage>
</organism>
<keyword evidence="1" id="KW-1133">Transmembrane helix</keyword>
<dbReference type="Proteomes" id="UP000677413">
    <property type="component" value="Unassembled WGS sequence"/>
</dbReference>
<reference evidence="2 3" key="1">
    <citation type="submission" date="2021-04" db="EMBL/GenBank/DDBJ databases">
        <authorList>
            <person name="Tang X."/>
            <person name="Zhou X."/>
            <person name="Chen X."/>
            <person name="Cernava T."/>
            <person name="Zhang C."/>
        </authorList>
    </citation>
    <scope>NUCLEOTIDE SEQUENCE [LARGE SCALE GENOMIC DNA]</scope>
    <source>
        <strain evidence="2 3">BH-SS-21</strain>
        <plasmid evidence="2">p1</plasmid>
    </source>
</reference>
<accession>A0A940Y5Q1</accession>
<dbReference type="EMBL" id="JAGPYQ010000004">
    <property type="protein sequence ID" value="MBQ0855695.1"/>
    <property type="molecule type" value="Genomic_DNA"/>
</dbReference>
<keyword evidence="2" id="KW-0614">Plasmid</keyword>
<comment type="caution">
    <text evidence="2">The sequence shown here is derived from an EMBL/GenBank/DDBJ whole genome shotgun (WGS) entry which is preliminary data.</text>
</comment>
<name>A0A940Y5Q1_9ACTN</name>
<sequence length="148" mass="16173">MDAVEVVQMVMGAVALGVGTGAALTLWVQHRVAKLKDPERAETPAKAAVTNFDEAMRTLERSATAIGTAQKFANALKWDEWNTESALRFVGAPDEVGDAAARYAEAIHAYMLVKYERRADGNVDSLTKATATVQEARRTFTKMAQDWL</sequence>
<evidence type="ECO:0000313" key="3">
    <source>
        <dbReference type="Proteomes" id="UP000677413"/>
    </source>
</evidence>
<feature type="transmembrane region" description="Helical" evidence="1">
    <location>
        <begin position="6"/>
        <end position="28"/>
    </location>
</feature>
<evidence type="ECO:0000313" key="2">
    <source>
        <dbReference type="EMBL" id="MBQ0855695.1"/>
    </source>
</evidence>
<proteinExistence type="predicted"/>
<protein>
    <submittedName>
        <fullName evidence="2">Uncharacterized protein</fullName>
    </submittedName>
</protein>
<geneLocation type="plasmid" evidence="2">
    <name>p1</name>
</geneLocation>
<dbReference type="RefSeq" id="WP_210894651.1">
    <property type="nucleotide sequence ID" value="NZ_JAGPYQ010000004.1"/>
</dbReference>
<keyword evidence="1" id="KW-0812">Transmembrane</keyword>
<gene>
    <name evidence="2" type="ORF">J8N05_46920</name>
</gene>
<dbReference type="AlphaFoldDB" id="A0A940Y5Q1"/>